<feature type="domain" description="DEP" evidence="2">
    <location>
        <begin position="151"/>
        <end position="225"/>
    </location>
</feature>
<dbReference type="InterPro" id="IPR000591">
    <property type="entry name" value="DEP_dom"/>
</dbReference>
<feature type="compositionally biased region" description="Polar residues" evidence="1">
    <location>
        <begin position="492"/>
        <end position="512"/>
    </location>
</feature>
<dbReference type="PROSITE" id="PS50186">
    <property type="entry name" value="DEP"/>
    <property type="match status" value="1"/>
</dbReference>
<organism evidence="3 4">
    <name type="scientific">Fasciola hepatica</name>
    <name type="common">Liver fluke</name>
    <dbReference type="NCBI Taxonomy" id="6192"/>
    <lineage>
        <taxon>Eukaryota</taxon>
        <taxon>Metazoa</taxon>
        <taxon>Spiralia</taxon>
        <taxon>Lophotrochozoa</taxon>
        <taxon>Platyhelminthes</taxon>
        <taxon>Trematoda</taxon>
        <taxon>Digenea</taxon>
        <taxon>Plagiorchiida</taxon>
        <taxon>Echinostomata</taxon>
        <taxon>Echinostomatoidea</taxon>
        <taxon>Fasciolidae</taxon>
        <taxon>Fasciola</taxon>
    </lineage>
</organism>
<protein>
    <submittedName>
        <fullName evidence="3">Segment polarity protein dishevelled DVL-3</fullName>
    </submittedName>
</protein>
<feature type="compositionally biased region" description="Polar residues" evidence="1">
    <location>
        <begin position="348"/>
        <end position="364"/>
    </location>
</feature>
<dbReference type="EMBL" id="JXXN02001836">
    <property type="protein sequence ID" value="THD23980.1"/>
    <property type="molecule type" value="Genomic_DNA"/>
</dbReference>
<dbReference type="GO" id="GO:0060070">
    <property type="term" value="P:canonical Wnt signaling pathway"/>
    <property type="evidence" value="ECO:0007669"/>
    <property type="project" value="TreeGrafter"/>
</dbReference>
<dbReference type="InterPro" id="IPR036390">
    <property type="entry name" value="WH_DNA-bd_sf"/>
</dbReference>
<feature type="region of interest" description="Disordered" evidence="1">
    <location>
        <begin position="409"/>
        <end position="512"/>
    </location>
</feature>
<dbReference type="GO" id="GO:0005109">
    <property type="term" value="F:frizzled binding"/>
    <property type="evidence" value="ECO:0007669"/>
    <property type="project" value="TreeGrafter"/>
</dbReference>
<feature type="compositionally biased region" description="Gly residues" evidence="1">
    <location>
        <begin position="84"/>
        <end position="99"/>
    </location>
</feature>
<name>A0A4E0S0W2_FASHE</name>
<dbReference type="PANTHER" id="PTHR10878">
    <property type="entry name" value="SEGMENT POLARITY PROTEIN DISHEVELLED"/>
    <property type="match status" value="1"/>
</dbReference>
<sequence>MKLDGFAEVYVFYHSNFSGAYLGMIGNPATGMPAVPPGMPQLIPTPLSALTSLPSSSVVTSKSLPEQAEGNEQQVSDSRAYRSGGPGSSGAPTGTGGPGSNKTTGSRSAGDGAGEHGSNGSLLAGGNNTKSTNSLTVTTDMVSVVQSMLLPDSGLEIHDRTWLKITIPNAFIGSDLVDWLYAHVDGFADRRDARRYAAELLKYGYIRHTVNKNTFSEQCYYVFGDLAAALSHLNLEDVDSVSEVGGPSNALHTGMHGISPGGRQLFSLTSRHHPHHGLADSASSGLTVLPNPNASVVFGMIPPGSSGSNASAALVGSPSGNNSGPLPTHYPTYPSMLYPVAASHSDPTSGAVTGLMGSTTSQPSGPIPSGIAPASHVSGQRVVNNFDRTSGLGNQMLFPVNTQGYPGSVPVQFCHTHPLTSQPQSSTNQQPQKKSGDHGHSSSSCSSQSSASSASSSSGSTASSGTRLGRNMKATSGHGNAVRPNEHASATEHVTSSGPMQTRHTASSVQSASGSTNHCFCLPFHRNHPVRTSRITSPTRTVAPVTACDPVPQTHSIPTSFLPGDSPPTTSTTDIAPSDTQPKVVSQSEPVTTDCIAADIEHSSVGVGDSRGAMSTVSEIVVHVQPNKPVDPVSVRNLAHHHLACALKTLVHTATLL</sequence>
<keyword evidence="4" id="KW-1185">Reference proteome</keyword>
<accession>A0A4E0S0W2</accession>
<dbReference type="FunFam" id="1.10.10.10:FF:000040">
    <property type="entry name" value="segment polarity protein dishevelled homolog DVL-3"/>
    <property type="match status" value="1"/>
</dbReference>
<dbReference type="Gene3D" id="1.10.10.10">
    <property type="entry name" value="Winged helix-like DNA-binding domain superfamily/Winged helix DNA-binding domain"/>
    <property type="match status" value="1"/>
</dbReference>
<dbReference type="SMART" id="SM00049">
    <property type="entry name" value="DEP"/>
    <property type="match status" value="1"/>
</dbReference>
<evidence type="ECO:0000259" key="2">
    <source>
        <dbReference type="PROSITE" id="PS50186"/>
    </source>
</evidence>
<feature type="region of interest" description="Disordered" evidence="1">
    <location>
        <begin position="348"/>
        <end position="369"/>
    </location>
</feature>
<dbReference type="Pfam" id="PF00610">
    <property type="entry name" value="DEP"/>
    <property type="match status" value="1"/>
</dbReference>
<feature type="region of interest" description="Disordered" evidence="1">
    <location>
        <begin position="46"/>
        <end position="131"/>
    </location>
</feature>
<evidence type="ECO:0000256" key="1">
    <source>
        <dbReference type="SAM" id="MobiDB-lite"/>
    </source>
</evidence>
<dbReference type="InterPro" id="IPR015506">
    <property type="entry name" value="Dsh/Dvl-rel"/>
</dbReference>
<dbReference type="GO" id="GO:0035556">
    <property type="term" value="P:intracellular signal transduction"/>
    <property type="evidence" value="ECO:0007669"/>
    <property type="project" value="InterPro"/>
</dbReference>
<feature type="compositionally biased region" description="Low complexity" evidence="1">
    <location>
        <begin position="46"/>
        <end position="65"/>
    </location>
</feature>
<dbReference type="CDD" id="cd04438">
    <property type="entry name" value="DEP_dishevelled"/>
    <property type="match status" value="1"/>
</dbReference>
<gene>
    <name evidence="3" type="ORF">D915_005287</name>
</gene>
<dbReference type="Proteomes" id="UP000230066">
    <property type="component" value="Unassembled WGS sequence"/>
</dbReference>
<feature type="compositionally biased region" description="Low complexity" evidence="1">
    <location>
        <begin position="567"/>
        <end position="580"/>
    </location>
</feature>
<dbReference type="SUPFAM" id="SSF46785">
    <property type="entry name" value="Winged helix' DNA-binding domain"/>
    <property type="match status" value="1"/>
</dbReference>
<feature type="compositionally biased region" description="Low complexity" evidence="1">
    <location>
        <begin position="420"/>
        <end position="433"/>
    </location>
</feature>
<proteinExistence type="predicted"/>
<dbReference type="PANTHER" id="PTHR10878:SF25">
    <property type="entry name" value="SEGMENT POLARITY PROTEIN DISHEVELLED"/>
    <property type="match status" value="1"/>
</dbReference>
<evidence type="ECO:0000313" key="3">
    <source>
        <dbReference type="EMBL" id="THD23980.1"/>
    </source>
</evidence>
<dbReference type="AlphaFoldDB" id="A0A4E0S0W2"/>
<evidence type="ECO:0000313" key="4">
    <source>
        <dbReference type="Proteomes" id="UP000230066"/>
    </source>
</evidence>
<feature type="compositionally biased region" description="Polar residues" evidence="1">
    <location>
        <begin position="581"/>
        <end position="590"/>
    </location>
</feature>
<feature type="region of interest" description="Disordered" evidence="1">
    <location>
        <begin position="557"/>
        <end position="590"/>
    </location>
</feature>
<reference evidence="3" key="1">
    <citation type="submission" date="2019-03" db="EMBL/GenBank/DDBJ databases">
        <title>Improved annotation for the trematode Fasciola hepatica.</title>
        <authorList>
            <person name="Choi Y.-J."/>
            <person name="Martin J."/>
            <person name="Mitreva M."/>
        </authorList>
    </citation>
    <scope>NUCLEOTIDE SEQUENCE [LARGE SCALE GENOMIC DNA]</scope>
</reference>
<dbReference type="GO" id="GO:0005829">
    <property type="term" value="C:cytosol"/>
    <property type="evidence" value="ECO:0007669"/>
    <property type="project" value="TreeGrafter"/>
</dbReference>
<feature type="compositionally biased region" description="Low complexity" evidence="1">
    <location>
        <begin position="441"/>
        <end position="464"/>
    </location>
</feature>
<dbReference type="InterPro" id="IPR036388">
    <property type="entry name" value="WH-like_DNA-bd_sf"/>
</dbReference>
<comment type="caution">
    <text evidence="3">The sequence shown here is derived from an EMBL/GenBank/DDBJ whole genome shotgun (WGS) entry which is preliminary data.</text>
</comment>
<feature type="compositionally biased region" description="Low complexity" evidence="1">
    <location>
        <begin position="118"/>
        <end position="128"/>
    </location>
</feature>